<organism evidence="1 2">
    <name type="scientific">Virgibacillus pantothenticus</name>
    <dbReference type="NCBI Taxonomy" id="1473"/>
    <lineage>
        <taxon>Bacteria</taxon>
        <taxon>Bacillati</taxon>
        <taxon>Bacillota</taxon>
        <taxon>Bacilli</taxon>
        <taxon>Bacillales</taxon>
        <taxon>Bacillaceae</taxon>
        <taxon>Virgibacillus</taxon>
    </lineage>
</organism>
<dbReference type="Pfam" id="PF14559">
    <property type="entry name" value="TPR_19"/>
    <property type="match status" value="1"/>
</dbReference>
<evidence type="ECO:0000313" key="2">
    <source>
        <dbReference type="Proteomes" id="UP000036780"/>
    </source>
</evidence>
<name>A0A0L0QPU6_VIRPA</name>
<dbReference type="SUPFAM" id="SSF116965">
    <property type="entry name" value="Hypothetical protein MPN330"/>
    <property type="match status" value="1"/>
</dbReference>
<evidence type="ECO:0008006" key="3">
    <source>
        <dbReference type="Google" id="ProtNLM"/>
    </source>
</evidence>
<dbReference type="Proteomes" id="UP000036780">
    <property type="component" value="Unassembled WGS sequence"/>
</dbReference>
<sequence>MMKQRENVILFPKWRTALEEESLMALKEKRFAEALDKLDELLSYQINSYEIVSGKLICLIELGRHQEAQEICEDVLQHQGNHYYHYLHIYLTILFQTNQYDTLMQQVEEEFKEHEVPEVLKGQFQQLYEMSNKLKADMVIEHSTAYVEELNNAIAAGDYQKQWQMIEKLRRMKSEPSRNMVHLLVKEEIHPVVKTAILIWLQEINYNNSIEVSKWGRNIEINPNDMEDFRDHTLVKQIFLIINEMEQKNPTLYGLLEKLLYHYMYVRYPILPLKDEAENIALALKAIGANYLNIQLDVDRNLMNVDHYIEDIERCEALYSSIIEEN</sequence>
<dbReference type="Gene3D" id="1.25.40.10">
    <property type="entry name" value="Tetratricopeptide repeat domain"/>
    <property type="match status" value="1"/>
</dbReference>
<protein>
    <recommendedName>
        <fullName evidence="3">Tetratricopeptide repeat protein</fullName>
    </recommendedName>
</protein>
<evidence type="ECO:0000313" key="1">
    <source>
        <dbReference type="EMBL" id="KNE20645.1"/>
    </source>
</evidence>
<accession>A0A0L0QPU6</accession>
<dbReference type="PATRIC" id="fig|1473.5.peg.2759"/>
<reference evidence="2" key="1">
    <citation type="submission" date="2015-07" db="EMBL/GenBank/DDBJ databases">
        <title>Fjat-10053 dsm26.</title>
        <authorList>
            <person name="Liu B."/>
            <person name="Wang J."/>
            <person name="Zhu Y."/>
            <person name="Liu G."/>
            <person name="Chen Q."/>
            <person name="Chen Z."/>
            <person name="Lan J."/>
            <person name="Che J."/>
            <person name="Ge C."/>
            <person name="Shi H."/>
            <person name="Pan Z."/>
            <person name="Liu X."/>
        </authorList>
    </citation>
    <scope>NUCLEOTIDE SEQUENCE [LARGE SCALE GENOMIC DNA]</scope>
    <source>
        <strain evidence="2">DSM 26</strain>
    </source>
</reference>
<dbReference type="EMBL" id="LGTO01000007">
    <property type="protein sequence ID" value="KNE20645.1"/>
    <property type="molecule type" value="Genomic_DNA"/>
</dbReference>
<dbReference type="OrthoDB" id="2961242at2"/>
<dbReference type="AlphaFoldDB" id="A0A0L0QPU6"/>
<keyword evidence="2" id="KW-1185">Reference proteome</keyword>
<comment type="caution">
    <text evidence="1">The sequence shown here is derived from an EMBL/GenBank/DDBJ whole genome shotgun (WGS) entry which is preliminary data.</text>
</comment>
<dbReference type="InterPro" id="IPR011990">
    <property type="entry name" value="TPR-like_helical_dom_sf"/>
</dbReference>
<dbReference type="SUPFAM" id="SSF48452">
    <property type="entry name" value="TPR-like"/>
    <property type="match status" value="1"/>
</dbReference>
<proteinExistence type="predicted"/>
<gene>
    <name evidence="1" type="ORF">AFK71_20060</name>
</gene>